<keyword evidence="10" id="KW-0472">Membrane</keyword>
<dbReference type="Gene3D" id="3.10.20.90">
    <property type="entry name" value="Phosphatidylinositol 3-kinase Catalytic Subunit, Chain A, domain 1"/>
    <property type="match status" value="1"/>
</dbReference>
<dbReference type="PANTHER" id="PTHR22625:SF9">
    <property type="entry name" value="PLEXIN-B2"/>
    <property type="match status" value="1"/>
</dbReference>
<evidence type="ECO:0000256" key="6">
    <source>
        <dbReference type="ARBA" id="ARBA00022692"/>
    </source>
</evidence>
<dbReference type="InterPro" id="IPR013548">
    <property type="entry name" value="Plexin_cytoplasmic_RasGAP_dom"/>
</dbReference>
<dbReference type="Gene3D" id="2.130.10.10">
    <property type="entry name" value="YVTN repeat-like/Quinoprotein amine dehydrogenase"/>
    <property type="match status" value="1"/>
</dbReference>
<feature type="region of interest" description="Disordered" evidence="16">
    <location>
        <begin position="1425"/>
        <end position="1497"/>
    </location>
</feature>
<dbReference type="Pfam" id="PF17960">
    <property type="entry name" value="TIG_plexin"/>
    <property type="match status" value="1"/>
</dbReference>
<keyword evidence="13" id="KW-0325">Glycoprotein</keyword>
<dbReference type="InterPro" id="IPR041019">
    <property type="entry name" value="TIG1_plexin"/>
</dbReference>
<sequence>MLRSPPHCRAPVRGVRCEGVRCEAPGPRVGLGGQLGPQPRGPERSAERGPGAIESWRRTSRGPGAMALQLWALTLLGLLGTGSGLRPRKLDFFQSKTELNHLVVDEASGMVYVGAVNALYQLSADLQLEQKVVTGPALDNKKCTPPIEISQCHEAVLTDNVNQLLLLDPPGKRLVECGSLFKGICALRALSNISTRLFYEDSSGERSFVASNDESVATVGLVSATDPGGEQRMLFVGKGNGPYDNGVIVSTRLLDRVAGREAFEAYTDHATYKAGYLSTNTQEFVAAFEDSLYVFFVFNQQDKHPLRSRTLLARMCKQDPFYYSYLEMELQCLDPADPPTPFSTCLAASAAASGAGKVLYTVFTREDRGGGGPRAGLCLFPLDEIHAKMLAIRNACYTGELEGGPDDFYKPFHGEIQCGGPGLGAGESFVCGSEHLPYPLGSRKGLVATAVLQRGGLNLTAVTVATENGHTIAFLGTSDGQVLKVKPGAGAGAGRGGAGLEGRLQGNSTLTHLPAPQVYLAPDGSAVEYGSVLVDINKRIKRDLVLSADQASLYAMTQDKAFRLPVQECSSHLNCKQCLGSRDPYCGWCIATGRCTRRAECPRAEESGHWLWSREESCVTITGAQPQNMSRRAQGEVQLTVSPLPALGEDKLLCLFGDSPAHPARVEGDSVVCNSPSNIPSTPSGQDHVAVEIQLKFKHSDVFLTSHQYPFYDCSEAMKLEKNLPCISCASNRWTCQWDMRYHECREASPNPEDGIVPAHMEDSCPQFLDPSPLVIPMNYETDVTFQGNNLDTVKVGLVSSLHVGSDLPKFEVQVNTREPGSFYFRTPKLSHDENETLPLHLYVKSYGKYIDSKLQVTLYNCSFGRSDCSLCLAADPAYKCVWCGGQGRCVYEALCSNATSECPPPVITEIQPETGPLGGGIRVTILGSNLGVRAEDVQSVAVAGRNCAFEPERYSVSTRIVCAIEATDVPLTGGVEVDINGKLGHSPPHVQFTYQEPRPLSVEPREGPQAGGTTLTINGTHLDTGSKEDVRVTIGGVPCNVWVSPAGHPRSGLPWSLGQGGCPGGSGALSLTPAPLPRAGVGLRVGLTRTTFTPRTQFGAQLQCVTGPQAAPGQLSLEIYYGGSPVPSSGITFTYRENPVLRAFEPLRSFASGGRSINVTGQGFSLIQNFSMVVIAEPLQSWRRRREAGPLQPHTVSPAAGRGSELTPDAGARLGRDGARARGLTNSPWPADRGHGVHALQRLQGRVPVPGRARGPRGLQPHALVQMDGHRVLLRTEAGAFEYVADPTFKNFTGGVKKQVNKLIHAQGTNLNKAMTLHEAEAFVGAERCIMKTLTETDLYCEPPEVQPPPKRRQKRDTTLNLPEFIVKFGSREWVLGRVEYDSRVSEVPLSLILPLVMVPMVAAIALSIYCYCPGPALLQPGPATALAPPPKPGPRLQPRHRPQPWPRPIPPPAPPPSGHTHCPLATPTARHAAGQAGSQQRPLLRRRKSQQAEREYEKIRSQLEGLEESVRDRCKKEFTDLMIEMEDQTNDVNEAGIPVLDYKTYTDRVFFLPSKDGDKDVMITGRLDIPESRRPVVEQALYQFSNLLNSKSFLINFIHTLENQREFSARAKVYFASLLTVALHGKLEYYTDIMRTLFLELMEQYVVAKNPKLMLRRSETVVERMLSNWMSICLYQYLKDSAGEPLYKLFKAIKHQVEKGPVDAVQKKAKYTLNDTGLLGDDVEYAPLTVSVIVQDEGVDAIPVKVLNCDTISQVKEKIIDQVYRTQPCSRWPKADSVVLEWRPGSTAQILSDLDLTSQRDGRWKRVNTLMHYNVRDGATLILSKVGVSQQPEDNQQDLPGERHALLEDENRVWHLVRPTDEVEEGKCKRGSMKEKERTKAITEIYLTRLLSVKGTLQQFVDNFFQSVLAPGLAVPPAVKYFFDFLDEQAEKHDIKDEDTIHIWKTNSLPLRFWVNILKNPHFIFDVHVHEVVDASLSVIAQTFMDACTRTEHKLSRDSPSNKLLYAKEISTYKKMVEDYYKGIRQMVQVSDQDMNTHLAEISRAHTDSLNTLVALHQLYQYTQKYYDEIINALEEDPAAQKMQLAYRLQQIAAALENKVTDL</sequence>
<evidence type="ECO:0000256" key="12">
    <source>
        <dbReference type="ARBA" id="ARBA00023170"/>
    </source>
</evidence>
<feature type="region of interest" description="Disordered" evidence="16">
    <location>
        <begin position="28"/>
        <end position="51"/>
    </location>
</feature>
<dbReference type="FunFam" id="2.130.10.10:FF:000281">
    <property type="entry name" value="Plexin B2"/>
    <property type="match status" value="1"/>
</dbReference>
<evidence type="ECO:0000256" key="7">
    <source>
        <dbReference type="ARBA" id="ARBA00022729"/>
    </source>
</evidence>
<evidence type="ECO:0000313" key="19">
    <source>
        <dbReference type="Proteomes" id="UP001177744"/>
    </source>
</evidence>
<dbReference type="SUPFAM" id="SSF81296">
    <property type="entry name" value="E set domains"/>
    <property type="match status" value="2"/>
</dbReference>
<keyword evidence="12" id="KW-0675">Receptor</keyword>
<dbReference type="Pfam" id="PF20170">
    <property type="entry name" value="Plexin_RBD"/>
    <property type="match status" value="1"/>
</dbReference>
<reference evidence="18" key="1">
    <citation type="submission" date="2023-06" db="EMBL/GenBank/DDBJ databases">
        <title>Reference genome for the Northern bat (Eptesicus nilssonii), a most northern bat species.</title>
        <authorList>
            <person name="Laine V.N."/>
            <person name="Pulliainen A.T."/>
            <person name="Lilley T.M."/>
        </authorList>
    </citation>
    <scope>NUCLEOTIDE SEQUENCE</scope>
    <source>
        <strain evidence="18">BLF_Eptnil</strain>
        <tissue evidence="18">Kidney</tissue>
    </source>
</reference>
<dbReference type="SUPFAM" id="SSF103575">
    <property type="entry name" value="Plexin repeat"/>
    <property type="match status" value="1"/>
</dbReference>
<evidence type="ECO:0000256" key="13">
    <source>
        <dbReference type="ARBA" id="ARBA00023180"/>
    </source>
</evidence>
<dbReference type="Pfam" id="PF08337">
    <property type="entry name" value="Plexin_cytopl"/>
    <property type="match status" value="1"/>
</dbReference>
<evidence type="ECO:0000256" key="11">
    <source>
        <dbReference type="ARBA" id="ARBA00023157"/>
    </source>
</evidence>
<dbReference type="Gene3D" id="1.10.506.10">
    <property type="entry name" value="GTPase Activation - p120gap, domain 1"/>
    <property type="match status" value="1"/>
</dbReference>
<comment type="caution">
    <text evidence="15">Lacks conserved residue(s) required for the propagation of feature annotation.</text>
</comment>
<dbReference type="Pfam" id="PF24317">
    <property type="entry name" value="PSI_Plexin-B"/>
    <property type="match status" value="1"/>
</dbReference>
<keyword evidence="9" id="KW-1133">Transmembrane helix</keyword>
<proteinExistence type="inferred from homology"/>
<dbReference type="InterPro" id="IPR002165">
    <property type="entry name" value="Plexin_repeat"/>
</dbReference>
<evidence type="ECO:0000256" key="16">
    <source>
        <dbReference type="SAM" id="MobiDB-lite"/>
    </source>
</evidence>
<dbReference type="InterPro" id="IPR015943">
    <property type="entry name" value="WD40/YVTN_repeat-like_dom_sf"/>
</dbReference>
<feature type="domain" description="Sema" evidence="17">
    <location>
        <begin position="73"/>
        <end position="566"/>
    </location>
</feature>
<keyword evidence="4" id="KW-1003">Cell membrane</keyword>
<dbReference type="SMART" id="SM00630">
    <property type="entry name" value="Sema"/>
    <property type="match status" value="1"/>
</dbReference>
<evidence type="ECO:0000259" key="17">
    <source>
        <dbReference type="PROSITE" id="PS51004"/>
    </source>
</evidence>
<dbReference type="Pfam" id="PF01403">
    <property type="entry name" value="Sema"/>
    <property type="match status" value="1"/>
</dbReference>
<dbReference type="InterPro" id="IPR036352">
    <property type="entry name" value="Semap_dom_sf"/>
</dbReference>
<keyword evidence="8" id="KW-0677">Repeat</keyword>
<dbReference type="SMART" id="SM00429">
    <property type="entry name" value="IPT"/>
    <property type="match status" value="3"/>
</dbReference>
<evidence type="ECO:0000256" key="14">
    <source>
        <dbReference type="ARBA" id="ARBA00070677"/>
    </source>
</evidence>
<dbReference type="Pfam" id="PF01833">
    <property type="entry name" value="TIG"/>
    <property type="match status" value="2"/>
</dbReference>
<dbReference type="FunFam" id="2.60.40.10:FF:000131">
    <property type="entry name" value="Plexin A2"/>
    <property type="match status" value="1"/>
</dbReference>
<evidence type="ECO:0000256" key="2">
    <source>
        <dbReference type="ARBA" id="ARBA00010297"/>
    </source>
</evidence>
<comment type="caution">
    <text evidence="18">The sequence shown here is derived from an EMBL/GenBank/DDBJ whole genome shotgun (WGS) entry which is preliminary data.</text>
</comment>
<accession>A0AA40HBG9</accession>
<evidence type="ECO:0000256" key="8">
    <source>
        <dbReference type="ARBA" id="ARBA00022737"/>
    </source>
</evidence>
<evidence type="ECO:0000256" key="4">
    <source>
        <dbReference type="ARBA" id="ARBA00022475"/>
    </source>
</evidence>
<keyword evidence="6" id="KW-0812">Transmembrane</keyword>
<dbReference type="GO" id="GO:0050772">
    <property type="term" value="P:positive regulation of axonogenesis"/>
    <property type="evidence" value="ECO:0007669"/>
    <property type="project" value="TreeGrafter"/>
</dbReference>
<dbReference type="InterPro" id="IPR008936">
    <property type="entry name" value="Rho_GTPase_activation_prot"/>
</dbReference>
<comment type="similarity">
    <text evidence="2">Belongs to the plexin family.</text>
</comment>
<dbReference type="FunFam" id="1.10.506.10:FF:000035">
    <property type="entry name" value="Plexin b2a"/>
    <property type="match status" value="1"/>
</dbReference>
<dbReference type="SMART" id="SM00423">
    <property type="entry name" value="PSI"/>
    <property type="match status" value="3"/>
</dbReference>
<dbReference type="InterPro" id="IPR031148">
    <property type="entry name" value="Plexin"/>
</dbReference>
<evidence type="ECO:0000256" key="3">
    <source>
        <dbReference type="ARBA" id="ARBA00022473"/>
    </source>
</evidence>
<dbReference type="InterPro" id="IPR001627">
    <property type="entry name" value="Semap_dom"/>
</dbReference>
<dbReference type="GO" id="GO:0017154">
    <property type="term" value="F:semaphorin receptor activity"/>
    <property type="evidence" value="ECO:0007669"/>
    <property type="project" value="InterPro"/>
</dbReference>
<dbReference type="Pfam" id="PF01437">
    <property type="entry name" value="PSI"/>
    <property type="match status" value="1"/>
</dbReference>
<dbReference type="GO" id="GO:0030334">
    <property type="term" value="P:regulation of cell migration"/>
    <property type="evidence" value="ECO:0007669"/>
    <property type="project" value="TreeGrafter"/>
</dbReference>
<keyword evidence="5" id="KW-0597">Phosphoprotein</keyword>
<keyword evidence="19" id="KW-1185">Reference proteome</keyword>
<keyword evidence="11" id="KW-1015">Disulfide bond</keyword>
<organism evidence="18 19">
    <name type="scientific">Cnephaeus nilssonii</name>
    <name type="common">Northern bat</name>
    <name type="synonym">Eptesicus nilssonii</name>
    <dbReference type="NCBI Taxonomy" id="3371016"/>
    <lineage>
        <taxon>Eukaryota</taxon>
        <taxon>Metazoa</taxon>
        <taxon>Chordata</taxon>
        <taxon>Craniata</taxon>
        <taxon>Vertebrata</taxon>
        <taxon>Euteleostomi</taxon>
        <taxon>Mammalia</taxon>
        <taxon>Eutheria</taxon>
        <taxon>Laurasiatheria</taxon>
        <taxon>Chiroptera</taxon>
        <taxon>Yangochiroptera</taxon>
        <taxon>Vespertilionidae</taxon>
        <taxon>Cnephaeus</taxon>
    </lineage>
</organism>
<dbReference type="InterPro" id="IPR057533">
    <property type="entry name" value="PSI_Plexin-B"/>
</dbReference>
<dbReference type="InterPro" id="IPR002909">
    <property type="entry name" value="IPT_dom"/>
</dbReference>
<evidence type="ECO:0000256" key="10">
    <source>
        <dbReference type="ARBA" id="ARBA00023136"/>
    </source>
</evidence>
<evidence type="ECO:0000256" key="1">
    <source>
        <dbReference type="ARBA" id="ARBA00004251"/>
    </source>
</evidence>
<dbReference type="GO" id="GO:0002116">
    <property type="term" value="C:semaphorin receptor complex"/>
    <property type="evidence" value="ECO:0007669"/>
    <property type="project" value="TreeGrafter"/>
</dbReference>
<name>A0AA40HBG9_CNENI</name>
<dbReference type="InterPro" id="IPR013783">
    <property type="entry name" value="Ig-like_fold"/>
</dbReference>
<dbReference type="CDD" id="cd01180">
    <property type="entry name" value="IPT_plexin_repeat1"/>
    <property type="match status" value="1"/>
</dbReference>
<gene>
    <name evidence="18" type="ORF">QTO34_012940</name>
</gene>
<dbReference type="GO" id="GO:0008360">
    <property type="term" value="P:regulation of cell shape"/>
    <property type="evidence" value="ECO:0007669"/>
    <property type="project" value="TreeGrafter"/>
</dbReference>
<dbReference type="GO" id="GO:0005886">
    <property type="term" value="C:plasma membrane"/>
    <property type="evidence" value="ECO:0007669"/>
    <property type="project" value="UniProtKB-SubCell"/>
</dbReference>
<dbReference type="PANTHER" id="PTHR22625">
    <property type="entry name" value="PLEXIN"/>
    <property type="match status" value="1"/>
</dbReference>
<protein>
    <recommendedName>
        <fullName evidence="14">Plexin-B2</fullName>
    </recommendedName>
</protein>
<dbReference type="CDD" id="cd12792">
    <property type="entry name" value="RasGAP_plexin_B2"/>
    <property type="match status" value="1"/>
</dbReference>
<evidence type="ECO:0000256" key="5">
    <source>
        <dbReference type="ARBA" id="ARBA00022553"/>
    </source>
</evidence>
<dbReference type="FunFam" id="2.60.40.10:FF:000203">
    <property type="entry name" value="Plexin B2"/>
    <property type="match status" value="1"/>
</dbReference>
<dbReference type="InterPro" id="IPR046800">
    <property type="entry name" value="Plexin_RBD"/>
</dbReference>
<evidence type="ECO:0000256" key="9">
    <source>
        <dbReference type="ARBA" id="ARBA00022989"/>
    </source>
</evidence>
<feature type="compositionally biased region" description="Pro residues" evidence="16">
    <location>
        <begin position="1445"/>
        <end position="1459"/>
    </location>
</feature>
<dbReference type="InterPro" id="IPR014756">
    <property type="entry name" value="Ig_E-set"/>
</dbReference>
<dbReference type="PROSITE" id="PS51004">
    <property type="entry name" value="SEMA"/>
    <property type="match status" value="1"/>
</dbReference>
<evidence type="ECO:0000313" key="18">
    <source>
        <dbReference type="EMBL" id="KAK1327651.1"/>
    </source>
</evidence>
<comment type="subcellular location">
    <subcellularLocation>
        <location evidence="1">Cell membrane</location>
        <topology evidence="1">Single-pass type I membrane protein</topology>
    </subcellularLocation>
</comment>
<dbReference type="Proteomes" id="UP001177744">
    <property type="component" value="Unassembled WGS sequence"/>
</dbReference>
<keyword evidence="7" id="KW-0732">Signal</keyword>
<dbReference type="SUPFAM" id="SSF48350">
    <property type="entry name" value="GTPase activation domain, GAP"/>
    <property type="match status" value="1"/>
</dbReference>
<dbReference type="FunFam" id="3.10.20.90:FF:000102">
    <property type="entry name" value="Plexin B2"/>
    <property type="match status" value="1"/>
</dbReference>
<dbReference type="Gene3D" id="2.60.40.10">
    <property type="entry name" value="Immunoglobulins"/>
    <property type="match status" value="3"/>
</dbReference>
<dbReference type="InterPro" id="IPR016201">
    <property type="entry name" value="PSI"/>
</dbReference>
<evidence type="ECO:0000256" key="15">
    <source>
        <dbReference type="PROSITE-ProRule" id="PRU00352"/>
    </source>
</evidence>
<dbReference type="GO" id="GO:0007162">
    <property type="term" value="P:negative regulation of cell adhesion"/>
    <property type="evidence" value="ECO:0007669"/>
    <property type="project" value="TreeGrafter"/>
</dbReference>
<dbReference type="SUPFAM" id="SSF101912">
    <property type="entry name" value="Sema domain"/>
    <property type="match status" value="1"/>
</dbReference>
<dbReference type="EMBL" id="JAULJE010000027">
    <property type="protein sequence ID" value="KAK1327651.1"/>
    <property type="molecule type" value="Genomic_DNA"/>
</dbReference>
<feature type="region of interest" description="Disordered" evidence="16">
    <location>
        <begin position="1188"/>
        <end position="1219"/>
    </location>
</feature>
<keyword evidence="3" id="KW-0217">Developmental protein</keyword>
<dbReference type="GO" id="GO:0051246">
    <property type="term" value="P:regulation of protein metabolic process"/>
    <property type="evidence" value="ECO:0007669"/>
    <property type="project" value="UniProtKB-ARBA"/>
</dbReference>